<name>A0ABR2I4Q0_9EUKA</name>
<sequence length="80" mass="9400">MSQQNARDAQEIYEQSFEKVWDLCVMLGIPEDTLEAIADETPYDEEIEFELLVFKIDIETQCPENLQNDLAPSIETRYRK</sequence>
<proteinExistence type="predicted"/>
<accession>A0ABR2I4Q0</accession>
<reference evidence="1 2" key="1">
    <citation type="submission" date="2024-04" db="EMBL/GenBank/DDBJ databases">
        <title>Tritrichomonas musculus Genome.</title>
        <authorList>
            <person name="Alves-Ferreira E."/>
            <person name="Grigg M."/>
            <person name="Lorenzi H."/>
            <person name="Galac M."/>
        </authorList>
    </citation>
    <scope>NUCLEOTIDE SEQUENCE [LARGE SCALE GENOMIC DNA]</scope>
    <source>
        <strain evidence="1 2">EAF2021</strain>
    </source>
</reference>
<evidence type="ECO:0000313" key="1">
    <source>
        <dbReference type="EMBL" id="KAK8857414.1"/>
    </source>
</evidence>
<organism evidence="1 2">
    <name type="scientific">Tritrichomonas musculus</name>
    <dbReference type="NCBI Taxonomy" id="1915356"/>
    <lineage>
        <taxon>Eukaryota</taxon>
        <taxon>Metamonada</taxon>
        <taxon>Parabasalia</taxon>
        <taxon>Tritrichomonadida</taxon>
        <taxon>Tritrichomonadidae</taxon>
        <taxon>Tritrichomonas</taxon>
    </lineage>
</organism>
<keyword evidence="2" id="KW-1185">Reference proteome</keyword>
<evidence type="ECO:0000313" key="2">
    <source>
        <dbReference type="Proteomes" id="UP001470230"/>
    </source>
</evidence>
<gene>
    <name evidence="1" type="ORF">M9Y10_015819</name>
</gene>
<comment type="caution">
    <text evidence="1">The sequence shown here is derived from an EMBL/GenBank/DDBJ whole genome shotgun (WGS) entry which is preliminary data.</text>
</comment>
<dbReference type="EMBL" id="JAPFFF010000020">
    <property type="protein sequence ID" value="KAK8857414.1"/>
    <property type="molecule type" value="Genomic_DNA"/>
</dbReference>
<protein>
    <submittedName>
        <fullName evidence="1">Uncharacterized protein</fullName>
    </submittedName>
</protein>
<dbReference type="Proteomes" id="UP001470230">
    <property type="component" value="Unassembled WGS sequence"/>
</dbReference>